<organism evidence="9 10">
    <name type="scientific">Mytilus coruscus</name>
    <name type="common">Sea mussel</name>
    <dbReference type="NCBI Taxonomy" id="42192"/>
    <lineage>
        <taxon>Eukaryota</taxon>
        <taxon>Metazoa</taxon>
        <taxon>Spiralia</taxon>
        <taxon>Lophotrochozoa</taxon>
        <taxon>Mollusca</taxon>
        <taxon>Bivalvia</taxon>
        <taxon>Autobranchia</taxon>
        <taxon>Pteriomorphia</taxon>
        <taxon>Mytilida</taxon>
        <taxon>Mytiloidea</taxon>
        <taxon>Mytilidae</taxon>
        <taxon>Mytilinae</taxon>
        <taxon>Mytilus</taxon>
    </lineage>
</organism>
<keyword evidence="4" id="KW-0325">Glycoprotein</keyword>
<feature type="chain" id="PRO_5026916574" evidence="7">
    <location>
        <begin position="19"/>
        <end position="583"/>
    </location>
</feature>
<dbReference type="GO" id="GO:0050839">
    <property type="term" value="F:cell adhesion molecule binding"/>
    <property type="evidence" value="ECO:0007669"/>
    <property type="project" value="TreeGrafter"/>
</dbReference>
<keyword evidence="10" id="KW-1185">Reference proteome</keyword>
<dbReference type="Gene3D" id="2.60.40.10">
    <property type="entry name" value="Immunoglobulins"/>
    <property type="match status" value="1"/>
</dbReference>
<name>A0A6J8ELY3_MYTCO</name>
<comment type="subcellular location">
    <subcellularLocation>
        <location evidence="1">Membrane</location>
        <topology evidence="1">Single-pass type I membrane protein</topology>
    </subcellularLocation>
</comment>
<dbReference type="PANTHER" id="PTHR11640">
    <property type="entry name" value="NEPHRIN"/>
    <property type="match status" value="1"/>
</dbReference>
<proteinExistence type="predicted"/>
<dbReference type="GO" id="GO:0005911">
    <property type="term" value="C:cell-cell junction"/>
    <property type="evidence" value="ECO:0007669"/>
    <property type="project" value="TreeGrafter"/>
</dbReference>
<dbReference type="InterPro" id="IPR007110">
    <property type="entry name" value="Ig-like_dom"/>
</dbReference>
<evidence type="ECO:0000256" key="1">
    <source>
        <dbReference type="ARBA" id="ARBA00004479"/>
    </source>
</evidence>
<dbReference type="Proteomes" id="UP000507470">
    <property type="component" value="Unassembled WGS sequence"/>
</dbReference>
<dbReference type="SUPFAM" id="SSF48726">
    <property type="entry name" value="Immunoglobulin"/>
    <property type="match status" value="2"/>
</dbReference>
<sequence>MCIVLLGILGVLPLNTLTAQYRKSFTFTCPYMSTTHSVLWFGPENLVSYTRNGQINKDLQKQHRIRISGNTSNGEYNLEIKNISRMDDGLYRCASVVKGQSVTADFMFKVLRKPSFSNNECNFRFLSEVGKITNVSLHGDAYPSPTFSWMSSSGGKLGIWTIQYDSGQFKVTSTIFPTMISHIDVYKALVRNSEGSLEIIINLHVYEPEVIVDPMVSCNTSNDISLTCSIINNDTSLWQNKWMHYRNKVFIRTYSGSDSSWVSVWNIRYCDYQDAGEYVCSWTYNETEVTASSVVVVYGRPVISKKDMTLDGQTWVLSVYFFTSSLPIEVKWYINDKHIQQNNASTIKIANVTLICYEKNISTEGYRSDFFLPNLNERHSKINCHIKNQYDSVEGSFENIWSAMSNLIGSTDMDFTETIVSTVSMDRQPEGNYIAVKDLYIYISISSATSLIIALSVAMILVRIRLRRKGKLDMNVIAEREHARENNPPLEIQNESQYEEIDDRSYNSVTWRNYDLNATSSLDESTDASDRNSHIEIYNSIPNVYVELENSQTESHHYQSTTVYEIPTNMKTGNSPLKFEVIK</sequence>
<protein>
    <submittedName>
        <fullName evidence="9">NCAM</fullName>
    </submittedName>
</protein>
<dbReference type="InterPro" id="IPR036179">
    <property type="entry name" value="Ig-like_dom_sf"/>
</dbReference>
<evidence type="ECO:0000256" key="7">
    <source>
        <dbReference type="SAM" id="SignalP"/>
    </source>
</evidence>
<dbReference type="PANTHER" id="PTHR11640:SF31">
    <property type="entry name" value="IRREGULAR CHIASM C-ROUGHEST PROTEIN-RELATED"/>
    <property type="match status" value="1"/>
</dbReference>
<dbReference type="OrthoDB" id="10010359at2759"/>
<dbReference type="AlphaFoldDB" id="A0A6J8ELY3"/>
<dbReference type="InterPro" id="IPR003599">
    <property type="entry name" value="Ig_sub"/>
</dbReference>
<accession>A0A6J8ELY3</accession>
<dbReference type="SMART" id="SM00409">
    <property type="entry name" value="IG"/>
    <property type="match status" value="2"/>
</dbReference>
<dbReference type="EMBL" id="CACVKT020009166">
    <property type="protein sequence ID" value="CAC5420772.1"/>
    <property type="molecule type" value="Genomic_DNA"/>
</dbReference>
<keyword evidence="2 6" id="KW-0472">Membrane</keyword>
<evidence type="ECO:0000256" key="2">
    <source>
        <dbReference type="ARBA" id="ARBA00023136"/>
    </source>
</evidence>
<evidence type="ECO:0000313" key="9">
    <source>
        <dbReference type="EMBL" id="CAC5420772.1"/>
    </source>
</evidence>
<feature type="signal peptide" evidence="7">
    <location>
        <begin position="1"/>
        <end position="18"/>
    </location>
</feature>
<dbReference type="PROSITE" id="PS50835">
    <property type="entry name" value="IG_LIKE"/>
    <property type="match status" value="2"/>
</dbReference>
<evidence type="ECO:0000256" key="5">
    <source>
        <dbReference type="ARBA" id="ARBA00023319"/>
    </source>
</evidence>
<feature type="domain" description="Ig-like" evidence="8">
    <location>
        <begin position="23"/>
        <end position="103"/>
    </location>
</feature>
<keyword evidence="6" id="KW-1133">Transmembrane helix</keyword>
<dbReference type="Pfam" id="PF07686">
    <property type="entry name" value="V-set"/>
    <property type="match status" value="1"/>
</dbReference>
<feature type="transmembrane region" description="Helical" evidence="6">
    <location>
        <begin position="439"/>
        <end position="462"/>
    </location>
</feature>
<keyword evidence="6" id="KW-0812">Transmembrane</keyword>
<evidence type="ECO:0000256" key="4">
    <source>
        <dbReference type="ARBA" id="ARBA00023180"/>
    </source>
</evidence>
<keyword evidence="3" id="KW-1015">Disulfide bond</keyword>
<keyword evidence="5" id="KW-0393">Immunoglobulin domain</keyword>
<dbReference type="GO" id="GO:0005886">
    <property type="term" value="C:plasma membrane"/>
    <property type="evidence" value="ECO:0007669"/>
    <property type="project" value="TreeGrafter"/>
</dbReference>
<evidence type="ECO:0000313" key="10">
    <source>
        <dbReference type="Proteomes" id="UP000507470"/>
    </source>
</evidence>
<dbReference type="InterPro" id="IPR013783">
    <property type="entry name" value="Ig-like_fold"/>
</dbReference>
<gene>
    <name evidence="9" type="ORF">MCOR_52963</name>
</gene>
<feature type="domain" description="Ig-like" evidence="8">
    <location>
        <begin position="208"/>
        <end position="290"/>
    </location>
</feature>
<evidence type="ECO:0000259" key="8">
    <source>
        <dbReference type="PROSITE" id="PS50835"/>
    </source>
</evidence>
<keyword evidence="7" id="KW-0732">Signal</keyword>
<dbReference type="InterPro" id="IPR051275">
    <property type="entry name" value="Cell_adhesion_signaling"/>
</dbReference>
<dbReference type="GO" id="GO:0098609">
    <property type="term" value="P:cell-cell adhesion"/>
    <property type="evidence" value="ECO:0007669"/>
    <property type="project" value="TreeGrafter"/>
</dbReference>
<evidence type="ECO:0000256" key="3">
    <source>
        <dbReference type="ARBA" id="ARBA00023157"/>
    </source>
</evidence>
<dbReference type="InterPro" id="IPR013106">
    <property type="entry name" value="Ig_V-set"/>
</dbReference>
<evidence type="ECO:0000256" key="6">
    <source>
        <dbReference type="SAM" id="Phobius"/>
    </source>
</evidence>
<reference evidence="9 10" key="1">
    <citation type="submission" date="2020-06" db="EMBL/GenBank/DDBJ databases">
        <authorList>
            <person name="Li R."/>
            <person name="Bekaert M."/>
        </authorList>
    </citation>
    <scope>NUCLEOTIDE SEQUENCE [LARGE SCALE GENOMIC DNA]</scope>
    <source>
        <strain evidence="10">wild</strain>
    </source>
</reference>